<protein>
    <recommendedName>
        <fullName evidence="7">Acyl-CoA:diacylglycerol acyltransferase</fullName>
        <ecNumber evidence="3">2.3.1.122</ecNumber>
        <ecNumber evidence="4">2.3.1.20</ecNumber>
    </recommendedName>
</protein>
<dbReference type="Pfam" id="PF00756">
    <property type="entry name" value="Esterase"/>
    <property type="match status" value="1"/>
</dbReference>
<dbReference type="EC" id="2.3.1.20" evidence="4"/>
<dbReference type="Gene3D" id="3.40.50.1820">
    <property type="entry name" value="alpha/beta hydrolase"/>
    <property type="match status" value="1"/>
</dbReference>
<dbReference type="EC" id="2.3.1.122" evidence="3"/>
<comment type="catalytic activity">
    <reaction evidence="8">
        <text>an acyl-CoA + a 1,2-diacyl-sn-glycerol = a triacyl-sn-glycerol + CoA</text>
        <dbReference type="Rhea" id="RHEA:10868"/>
        <dbReference type="ChEBI" id="CHEBI:17815"/>
        <dbReference type="ChEBI" id="CHEBI:57287"/>
        <dbReference type="ChEBI" id="CHEBI:58342"/>
        <dbReference type="ChEBI" id="CHEBI:64615"/>
        <dbReference type="EC" id="2.3.1.20"/>
    </reaction>
</comment>
<dbReference type="InterPro" id="IPR000801">
    <property type="entry name" value="Esterase-like"/>
</dbReference>
<feature type="signal peptide" evidence="9">
    <location>
        <begin position="1"/>
        <end position="31"/>
    </location>
</feature>
<dbReference type="SUPFAM" id="SSF53474">
    <property type="entry name" value="alpha/beta-Hydrolases"/>
    <property type="match status" value="1"/>
</dbReference>
<dbReference type="InterPro" id="IPR050583">
    <property type="entry name" value="Mycobacterial_A85_antigen"/>
</dbReference>
<evidence type="ECO:0000313" key="11">
    <source>
        <dbReference type="Proteomes" id="UP001184150"/>
    </source>
</evidence>
<comment type="similarity">
    <text evidence="2">Belongs to the mycobacterial A85 antigen family.</text>
</comment>
<evidence type="ECO:0000256" key="8">
    <source>
        <dbReference type="ARBA" id="ARBA00048109"/>
    </source>
</evidence>
<feature type="chain" id="PRO_5046039108" description="Acyl-CoA:diacylglycerol acyltransferase" evidence="9">
    <location>
        <begin position="32"/>
        <end position="580"/>
    </location>
</feature>
<keyword evidence="6" id="KW-0012">Acyltransferase</keyword>
<evidence type="ECO:0000256" key="5">
    <source>
        <dbReference type="ARBA" id="ARBA00022679"/>
    </source>
</evidence>
<evidence type="ECO:0000256" key="7">
    <source>
        <dbReference type="ARBA" id="ARBA00032572"/>
    </source>
</evidence>
<proteinExistence type="inferred from homology"/>
<accession>A0ABU1MSB6</accession>
<organism evidence="10 11">
    <name type="scientific">Novosphingobium capsulatum</name>
    <dbReference type="NCBI Taxonomy" id="13688"/>
    <lineage>
        <taxon>Bacteria</taxon>
        <taxon>Pseudomonadati</taxon>
        <taxon>Pseudomonadota</taxon>
        <taxon>Alphaproteobacteria</taxon>
        <taxon>Sphingomonadales</taxon>
        <taxon>Sphingomonadaceae</taxon>
        <taxon>Novosphingobium</taxon>
    </lineage>
</organism>
<dbReference type="Proteomes" id="UP001184150">
    <property type="component" value="Unassembled WGS sequence"/>
</dbReference>
<dbReference type="PROSITE" id="PS51318">
    <property type="entry name" value="TAT"/>
    <property type="match status" value="1"/>
</dbReference>
<dbReference type="EMBL" id="JAVDRD010000014">
    <property type="protein sequence ID" value="MDR6513058.1"/>
    <property type="molecule type" value="Genomic_DNA"/>
</dbReference>
<comment type="catalytic activity">
    <reaction evidence="1">
        <text>2 alpha,alpha'-trehalose 6-mycolate = alpha,alpha'-trehalose 6,6'-bismycolate + alpha,alpha-trehalose</text>
        <dbReference type="Rhea" id="RHEA:23472"/>
        <dbReference type="ChEBI" id="CHEBI:16551"/>
        <dbReference type="ChEBI" id="CHEBI:18195"/>
        <dbReference type="ChEBI" id="CHEBI:18234"/>
        <dbReference type="EC" id="2.3.1.122"/>
    </reaction>
</comment>
<evidence type="ECO:0000256" key="1">
    <source>
        <dbReference type="ARBA" id="ARBA00000697"/>
    </source>
</evidence>
<keyword evidence="11" id="KW-1185">Reference proteome</keyword>
<name>A0ABU1MSB6_9SPHN</name>
<comment type="caution">
    <text evidence="10">The sequence shown here is derived from an EMBL/GenBank/DDBJ whole genome shotgun (WGS) entry which is preliminary data.</text>
</comment>
<evidence type="ECO:0000256" key="4">
    <source>
        <dbReference type="ARBA" id="ARBA00013244"/>
    </source>
</evidence>
<keyword evidence="9" id="KW-0732">Signal</keyword>
<dbReference type="InterPro" id="IPR029058">
    <property type="entry name" value="AB_hydrolase_fold"/>
</dbReference>
<dbReference type="PANTHER" id="PTHR48098:SF3">
    <property type="entry name" value="IRON(III) ENTEROBACTIN ESTERASE"/>
    <property type="match status" value="1"/>
</dbReference>
<dbReference type="RefSeq" id="WP_309806425.1">
    <property type="nucleotide sequence ID" value="NZ_JAVDRD010000014.1"/>
</dbReference>
<reference evidence="10 11" key="1">
    <citation type="submission" date="2023-07" db="EMBL/GenBank/DDBJ databases">
        <title>Sorghum-associated microbial communities from plants grown in Nebraska, USA.</title>
        <authorList>
            <person name="Schachtman D."/>
        </authorList>
    </citation>
    <scope>NUCLEOTIDE SEQUENCE [LARGE SCALE GENOMIC DNA]</scope>
    <source>
        <strain evidence="10 11">DS1027</strain>
    </source>
</reference>
<dbReference type="InterPro" id="IPR006311">
    <property type="entry name" value="TAT_signal"/>
</dbReference>
<keyword evidence="5" id="KW-0808">Transferase</keyword>
<sequence>MKRIARHRLLAQALGLSLGIGLGLASVPAQAEDFRVTLPATAKNAPVDGRVLVILAAKPDPQPREQVKADYDSAQVFGVTVDSLKPGDSTTVGSGVLGFPTLDLKSVPAGRYTVQAVLHRYDTYHLGNGKTVKLPAPRGAGQNWRAEPGNLFSTPQTVDFDPARPGTIALTLDNVNPPITPPADTPFVRHFKMRSALLSKFWGRDIYLTAHVLVPRDFDKHPEARFPLMIFHGHFPADFGGFRTTPPDPDLKCERSERFNLPCYNRTEQEEAYAFYQQWIGDAFPRFLAVEIDHSNPYYDDSYAVNSANLGPYGDAITHELVPAIEKKFRGLGQGWARFLYGGSTGGWESLGVQIKYPDDYNGAFAACPDPIDFRQFMLTDIYADKNAYAYEGPFGRVEHPGKRDWLDHVPYTMEMENRLELVLGDKNRSGGQWDIWEAVFSPMAADGYPQRLWDKRTGVIDPKVAAYWRDNYDLRHILERDWPTLAPKLQGKLHIYVGTMDNYFLNNAVYLMDDFLKKSDPPYRGVVDYGDRAEHCWSGDHTQPNAISRLRYHTFYLPQILKRIEETAPAGADLKSWRY</sequence>
<evidence type="ECO:0000256" key="3">
    <source>
        <dbReference type="ARBA" id="ARBA00012820"/>
    </source>
</evidence>
<evidence type="ECO:0000256" key="2">
    <source>
        <dbReference type="ARBA" id="ARBA00005874"/>
    </source>
</evidence>
<evidence type="ECO:0000256" key="6">
    <source>
        <dbReference type="ARBA" id="ARBA00023315"/>
    </source>
</evidence>
<dbReference type="PANTHER" id="PTHR48098">
    <property type="entry name" value="ENTEROCHELIN ESTERASE-RELATED"/>
    <property type="match status" value="1"/>
</dbReference>
<evidence type="ECO:0000256" key="9">
    <source>
        <dbReference type="SAM" id="SignalP"/>
    </source>
</evidence>
<evidence type="ECO:0000313" key="10">
    <source>
        <dbReference type="EMBL" id="MDR6513058.1"/>
    </source>
</evidence>
<gene>
    <name evidence="10" type="ORF">J2792_003946</name>
</gene>